<protein>
    <submittedName>
        <fullName evidence="1">Uncharacterized protein</fullName>
    </submittedName>
</protein>
<comment type="caution">
    <text evidence="1">The sequence shown here is derived from an EMBL/GenBank/DDBJ whole genome shotgun (WGS) entry which is preliminary data.</text>
</comment>
<sequence>MAVWQIDLVNTSYVFVAVVVTVSVPVVTETVLVENVLAVIVLVEPVSVGNVGRVSVTLKVSDPTGLEREVDRVRLDALLPLWREPVRDRADEPTAPVEARELMEEPSELTGGGAPYVLSTSGVVVRLPVLVSADKVDDPVGASDEPVALLELPPVGVRESEAEELDSDVGGAELDELAEFDALDL</sequence>
<gene>
    <name evidence="1" type="ORF">VPNG_02056</name>
</gene>
<dbReference type="Proteomes" id="UP000285146">
    <property type="component" value="Unassembled WGS sequence"/>
</dbReference>
<dbReference type="AlphaFoldDB" id="A0A423XHB9"/>
<name>A0A423XHB9_9PEZI</name>
<evidence type="ECO:0000313" key="1">
    <source>
        <dbReference type="EMBL" id="ROW15636.1"/>
    </source>
</evidence>
<evidence type="ECO:0000313" key="2">
    <source>
        <dbReference type="Proteomes" id="UP000285146"/>
    </source>
</evidence>
<keyword evidence="2" id="KW-1185">Reference proteome</keyword>
<reference evidence="1 2" key="1">
    <citation type="submission" date="2015-09" db="EMBL/GenBank/DDBJ databases">
        <title>Host preference determinants of Valsa canker pathogens revealed by comparative genomics.</title>
        <authorList>
            <person name="Yin Z."/>
            <person name="Huang L."/>
        </authorList>
    </citation>
    <scope>NUCLEOTIDE SEQUENCE [LARGE SCALE GENOMIC DNA]</scope>
    <source>
        <strain evidence="1 2">SXYLt</strain>
    </source>
</reference>
<organism evidence="1 2">
    <name type="scientific">Cytospora leucostoma</name>
    <dbReference type="NCBI Taxonomy" id="1230097"/>
    <lineage>
        <taxon>Eukaryota</taxon>
        <taxon>Fungi</taxon>
        <taxon>Dikarya</taxon>
        <taxon>Ascomycota</taxon>
        <taxon>Pezizomycotina</taxon>
        <taxon>Sordariomycetes</taxon>
        <taxon>Sordariomycetidae</taxon>
        <taxon>Diaporthales</taxon>
        <taxon>Cytosporaceae</taxon>
        <taxon>Cytospora</taxon>
    </lineage>
</organism>
<dbReference type="InParanoid" id="A0A423XHB9"/>
<dbReference type="EMBL" id="LKEB01000008">
    <property type="protein sequence ID" value="ROW15636.1"/>
    <property type="molecule type" value="Genomic_DNA"/>
</dbReference>
<accession>A0A423XHB9</accession>
<proteinExistence type="predicted"/>